<dbReference type="FunFam" id="3.40.50.720:FF:000085">
    <property type="entry name" value="Dihydroflavonol reductase"/>
    <property type="match status" value="1"/>
</dbReference>
<dbReference type="STRING" id="5601.A0A0D2CI43"/>
<reference evidence="4 5" key="1">
    <citation type="submission" date="2015-01" db="EMBL/GenBank/DDBJ databases">
        <title>The Genome Sequence of Capronia semiimmersa CBS27337.</title>
        <authorList>
            <consortium name="The Broad Institute Genomics Platform"/>
            <person name="Cuomo C."/>
            <person name="de Hoog S."/>
            <person name="Gorbushina A."/>
            <person name="Stielow B."/>
            <person name="Teixiera M."/>
            <person name="Abouelleil A."/>
            <person name="Chapman S.B."/>
            <person name="Priest M."/>
            <person name="Young S.K."/>
            <person name="Wortman J."/>
            <person name="Nusbaum C."/>
            <person name="Birren B."/>
        </authorList>
    </citation>
    <scope>NUCLEOTIDE SEQUENCE [LARGE SCALE GENOMIC DNA]</scope>
    <source>
        <strain evidence="4 5">CBS 27337</strain>
    </source>
</reference>
<dbReference type="PANTHER" id="PTHR10366">
    <property type="entry name" value="NAD DEPENDENT EPIMERASE/DEHYDRATASE"/>
    <property type="match status" value="1"/>
</dbReference>
<protein>
    <recommendedName>
        <fullName evidence="3">NAD-dependent epimerase/dehydratase domain-containing protein</fullName>
    </recommendedName>
</protein>
<dbReference type="InterPro" id="IPR036291">
    <property type="entry name" value="NAD(P)-bd_dom_sf"/>
</dbReference>
<name>A0A0D2CI43_9EURO</name>
<dbReference type="InterPro" id="IPR001509">
    <property type="entry name" value="Epimerase_deHydtase"/>
</dbReference>
<evidence type="ECO:0000313" key="4">
    <source>
        <dbReference type="EMBL" id="KIW64886.1"/>
    </source>
</evidence>
<gene>
    <name evidence="4" type="ORF">PV04_07190</name>
</gene>
<dbReference type="Gene3D" id="3.40.50.720">
    <property type="entry name" value="NAD(P)-binding Rossmann-like Domain"/>
    <property type="match status" value="1"/>
</dbReference>
<dbReference type="EMBL" id="KN846960">
    <property type="protein sequence ID" value="KIW64886.1"/>
    <property type="molecule type" value="Genomic_DNA"/>
</dbReference>
<dbReference type="HOGENOM" id="CLU_007383_9_2_1"/>
<dbReference type="AlphaFoldDB" id="A0A0D2CI43"/>
<evidence type="ECO:0000259" key="3">
    <source>
        <dbReference type="Pfam" id="PF01370"/>
    </source>
</evidence>
<dbReference type="InterPro" id="IPR050425">
    <property type="entry name" value="NAD(P)_dehydrat-like"/>
</dbReference>
<dbReference type="GO" id="GO:0016616">
    <property type="term" value="F:oxidoreductase activity, acting on the CH-OH group of donors, NAD or NADP as acceptor"/>
    <property type="evidence" value="ECO:0007669"/>
    <property type="project" value="TreeGrafter"/>
</dbReference>
<dbReference type="SUPFAM" id="SSF51735">
    <property type="entry name" value="NAD(P)-binding Rossmann-fold domains"/>
    <property type="match status" value="1"/>
</dbReference>
<evidence type="ECO:0000256" key="1">
    <source>
        <dbReference type="ARBA" id="ARBA00023002"/>
    </source>
</evidence>
<evidence type="ECO:0000256" key="2">
    <source>
        <dbReference type="ARBA" id="ARBA00023445"/>
    </source>
</evidence>
<sequence>MGSLSPKNETVLITGLSGYVASWIAHYFLEAGYSVRGTVRSERSIDHIKKTHAEHGDRLSFVVVPDMAAPNALDEAVKGVAGVIHTANPFILNPKDNEEELLKPSISGVINVLKAAANEGPTLRRVVLTASFACILDLGKGLRPGFTYDESAWNPATYEEAKASSNGGFTYCAAKALAEKAAWDWMENNKPSFSFTAIQPPWIFGPTLGGVQSLGHLNESTEAIWKLVNGSAKEVPPVDFAGFCDVRDVALAHVKAYELEEAGGQRFLTGSHFDYQIAVDSLRADFPQIRDRIPEGTPGRSETTYEMNHSKAEKVLGIKFTPLNVTLKDTVEDLLRAEGK</sequence>
<dbReference type="Pfam" id="PF01370">
    <property type="entry name" value="Epimerase"/>
    <property type="match status" value="1"/>
</dbReference>
<organism evidence="4 5">
    <name type="scientific">Phialophora macrospora</name>
    <dbReference type="NCBI Taxonomy" id="1851006"/>
    <lineage>
        <taxon>Eukaryota</taxon>
        <taxon>Fungi</taxon>
        <taxon>Dikarya</taxon>
        <taxon>Ascomycota</taxon>
        <taxon>Pezizomycotina</taxon>
        <taxon>Eurotiomycetes</taxon>
        <taxon>Chaetothyriomycetidae</taxon>
        <taxon>Chaetothyriales</taxon>
        <taxon>Herpotrichiellaceae</taxon>
        <taxon>Phialophora</taxon>
    </lineage>
</organism>
<dbReference type="Proteomes" id="UP000054266">
    <property type="component" value="Unassembled WGS sequence"/>
</dbReference>
<feature type="domain" description="NAD-dependent epimerase/dehydratase" evidence="3">
    <location>
        <begin position="11"/>
        <end position="263"/>
    </location>
</feature>
<accession>A0A0D2CI43</accession>
<keyword evidence="5" id="KW-1185">Reference proteome</keyword>
<dbReference type="CDD" id="cd05227">
    <property type="entry name" value="AR_SDR_e"/>
    <property type="match status" value="1"/>
</dbReference>
<proteinExistence type="inferred from homology"/>
<dbReference type="PANTHER" id="PTHR10366:SF564">
    <property type="entry name" value="STEROL-4-ALPHA-CARBOXYLATE 3-DEHYDROGENASE, DECARBOXYLATING"/>
    <property type="match status" value="1"/>
</dbReference>
<comment type="similarity">
    <text evidence="2">Belongs to the NAD(P)-dependent epimerase/dehydratase family. Dihydroflavonol-4-reductase subfamily.</text>
</comment>
<evidence type="ECO:0000313" key="5">
    <source>
        <dbReference type="Proteomes" id="UP000054266"/>
    </source>
</evidence>
<keyword evidence="1" id="KW-0560">Oxidoreductase</keyword>